<gene>
    <name evidence="3" type="ORF">MICPUCDRAFT_58147</name>
</gene>
<evidence type="ECO:0000256" key="2">
    <source>
        <dbReference type="SAM" id="MobiDB-lite"/>
    </source>
</evidence>
<feature type="region of interest" description="Disordered" evidence="2">
    <location>
        <begin position="422"/>
        <end position="451"/>
    </location>
</feature>
<protein>
    <submittedName>
        <fullName evidence="3">Predicted protein</fullName>
    </submittedName>
</protein>
<feature type="compositionally biased region" description="Basic and acidic residues" evidence="2">
    <location>
        <begin position="209"/>
        <end position="230"/>
    </location>
</feature>
<dbReference type="GeneID" id="9683969"/>
<feature type="compositionally biased region" description="Basic and acidic residues" evidence="2">
    <location>
        <begin position="240"/>
        <end position="255"/>
    </location>
</feature>
<feature type="coiled-coil region" evidence="1">
    <location>
        <begin position="77"/>
        <end position="115"/>
    </location>
</feature>
<feature type="compositionally biased region" description="Basic and acidic residues" evidence="2">
    <location>
        <begin position="314"/>
        <end position="356"/>
    </location>
</feature>
<dbReference type="OMA" id="HETIGKL"/>
<name>C1MRL5_MICPC</name>
<accession>C1MRL5</accession>
<dbReference type="KEGG" id="mpp:MICPUCDRAFT_58147"/>
<dbReference type="Proteomes" id="UP000001876">
    <property type="component" value="Unassembled WGS sequence"/>
</dbReference>
<feature type="region of interest" description="Disordered" evidence="2">
    <location>
        <begin position="300"/>
        <end position="356"/>
    </location>
</feature>
<keyword evidence="1" id="KW-0175">Coiled coil</keyword>
<dbReference type="EMBL" id="GG663739">
    <property type="protein sequence ID" value="EEH57350.1"/>
    <property type="molecule type" value="Genomic_DNA"/>
</dbReference>
<feature type="region of interest" description="Disordered" evidence="2">
    <location>
        <begin position="209"/>
        <end position="262"/>
    </location>
</feature>
<organism evidence="4">
    <name type="scientific">Micromonas pusilla (strain CCMP1545)</name>
    <name type="common">Picoplanktonic green alga</name>
    <dbReference type="NCBI Taxonomy" id="564608"/>
    <lineage>
        <taxon>Eukaryota</taxon>
        <taxon>Viridiplantae</taxon>
        <taxon>Chlorophyta</taxon>
        <taxon>Mamiellophyceae</taxon>
        <taxon>Mamiellales</taxon>
        <taxon>Mamiellaceae</taxon>
        <taxon>Micromonas</taxon>
    </lineage>
</organism>
<evidence type="ECO:0000256" key="1">
    <source>
        <dbReference type="SAM" id="Coils"/>
    </source>
</evidence>
<dbReference type="STRING" id="564608.C1MRL5"/>
<dbReference type="RefSeq" id="XP_003058895.1">
    <property type="nucleotide sequence ID" value="XM_003058849.1"/>
</dbReference>
<evidence type="ECO:0000313" key="3">
    <source>
        <dbReference type="EMBL" id="EEH57350.1"/>
    </source>
</evidence>
<reference evidence="3 4" key="1">
    <citation type="journal article" date="2009" name="Science">
        <title>Green evolution and dynamic adaptations revealed by genomes of the marine picoeukaryotes Micromonas.</title>
        <authorList>
            <person name="Worden A.Z."/>
            <person name="Lee J.H."/>
            <person name="Mock T."/>
            <person name="Rouze P."/>
            <person name="Simmons M.P."/>
            <person name="Aerts A.L."/>
            <person name="Allen A.E."/>
            <person name="Cuvelier M.L."/>
            <person name="Derelle E."/>
            <person name="Everett M.V."/>
            <person name="Foulon E."/>
            <person name="Grimwood J."/>
            <person name="Gundlach H."/>
            <person name="Henrissat B."/>
            <person name="Napoli C."/>
            <person name="McDonald S.M."/>
            <person name="Parker M.S."/>
            <person name="Rombauts S."/>
            <person name="Salamov A."/>
            <person name="Von Dassow P."/>
            <person name="Badger J.H."/>
            <person name="Coutinho P.M."/>
            <person name="Demir E."/>
            <person name="Dubchak I."/>
            <person name="Gentemann C."/>
            <person name="Eikrem W."/>
            <person name="Gready J.E."/>
            <person name="John U."/>
            <person name="Lanier W."/>
            <person name="Lindquist E.A."/>
            <person name="Lucas S."/>
            <person name="Mayer K.F."/>
            <person name="Moreau H."/>
            <person name="Not F."/>
            <person name="Otillar R."/>
            <person name="Panaud O."/>
            <person name="Pangilinan J."/>
            <person name="Paulsen I."/>
            <person name="Piegu B."/>
            <person name="Poliakov A."/>
            <person name="Robbens S."/>
            <person name="Schmutz J."/>
            <person name="Toulza E."/>
            <person name="Wyss T."/>
            <person name="Zelensky A."/>
            <person name="Zhou K."/>
            <person name="Armbrust E.V."/>
            <person name="Bhattacharya D."/>
            <person name="Goodenough U.W."/>
            <person name="Van de Peer Y."/>
            <person name="Grigoriev I.V."/>
        </authorList>
    </citation>
    <scope>NUCLEOTIDE SEQUENCE [LARGE SCALE GENOMIC DNA]</scope>
    <source>
        <strain evidence="3 4">CCMP1545</strain>
    </source>
</reference>
<feature type="region of interest" description="Disordered" evidence="2">
    <location>
        <begin position="374"/>
        <end position="395"/>
    </location>
</feature>
<keyword evidence="4" id="KW-1185">Reference proteome</keyword>
<evidence type="ECO:0000313" key="4">
    <source>
        <dbReference type="Proteomes" id="UP000001876"/>
    </source>
</evidence>
<dbReference type="AlphaFoldDB" id="C1MRL5"/>
<proteinExistence type="predicted"/>
<feature type="region of interest" description="Disordered" evidence="2">
    <location>
        <begin position="1"/>
        <end position="73"/>
    </location>
</feature>
<feature type="compositionally biased region" description="Low complexity" evidence="2">
    <location>
        <begin position="48"/>
        <end position="66"/>
    </location>
</feature>
<sequence length="451" mass="50007">MGQSELDELKKILESKTPARPWGERPSPKRTAASPALNGTPISRRFDAAASSPSTRATTSSPSNSPLGAYTRKDATIAELQSALKGKEKTIESQRDTLAGTRRALEDRISRLERDVGARDAKLRDVKSELESAMFARTSAENALEAETTAAKAMRALSHETEKAMKSKEIDLLEELKREREERRRDAVALAVEREKVAALTEELTRCKARESATSDALRSETETRRETLRKLNKYRRHNKDREARDAALAARRDANEEDVSSLREALARERKGREEAERWLKTELEARDEMTGLFTALRDVAGGKAASGGGGGGDRDRGGDARESARRRELETTRAREDREIKARRDAFEDAECRLHADNDALSAEIEEARATIATRLSTTDGDASSPPGADASETMRVLSSLECPEGWDANVRREIPERIEVATDKKTKGKKPKKPSSERFKHAGLPFAK</sequence>